<dbReference type="Pfam" id="PF14308">
    <property type="entry name" value="DnaJ-X"/>
    <property type="match status" value="1"/>
</dbReference>
<evidence type="ECO:0000256" key="1">
    <source>
        <dbReference type="SAM" id="Coils"/>
    </source>
</evidence>
<keyword evidence="4" id="KW-1185">Reference proteome</keyword>
<dbReference type="SMART" id="SM00271">
    <property type="entry name" value="DnaJ"/>
    <property type="match status" value="1"/>
</dbReference>
<dbReference type="AlphaFoldDB" id="A0A1X2HDG5"/>
<dbReference type="OrthoDB" id="552049at2759"/>
<proteinExistence type="predicted"/>
<comment type="caution">
    <text evidence="3">The sequence shown here is derived from an EMBL/GenBank/DDBJ whole genome shotgun (WGS) entry which is preliminary data.</text>
</comment>
<dbReference type="InParanoid" id="A0A1X2HDG5"/>
<dbReference type="Gene3D" id="1.10.287.110">
    <property type="entry name" value="DnaJ domain"/>
    <property type="match status" value="1"/>
</dbReference>
<dbReference type="PRINTS" id="PR00625">
    <property type="entry name" value="JDOMAIN"/>
</dbReference>
<dbReference type="InterPro" id="IPR026894">
    <property type="entry name" value="DnaJ_X"/>
</dbReference>
<evidence type="ECO:0000313" key="4">
    <source>
        <dbReference type="Proteomes" id="UP000242180"/>
    </source>
</evidence>
<dbReference type="PROSITE" id="PS50076">
    <property type="entry name" value="DNAJ_2"/>
    <property type="match status" value="1"/>
</dbReference>
<keyword evidence="1" id="KW-0175">Coiled coil</keyword>
<organism evidence="3 4">
    <name type="scientific">Syncephalastrum racemosum</name>
    <name type="common">Filamentous fungus</name>
    <dbReference type="NCBI Taxonomy" id="13706"/>
    <lineage>
        <taxon>Eukaryota</taxon>
        <taxon>Fungi</taxon>
        <taxon>Fungi incertae sedis</taxon>
        <taxon>Mucoromycota</taxon>
        <taxon>Mucoromycotina</taxon>
        <taxon>Mucoromycetes</taxon>
        <taxon>Mucorales</taxon>
        <taxon>Syncephalastraceae</taxon>
        <taxon>Syncephalastrum</taxon>
    </lineage>
</organism>
<evidence type="ECO:0000259" key="2">
    <source>
        <dbReference type="PROSITE" id="PS50076"/>
    </source>
</evidence>
<dbReference type="SUPFAM" id="SSF46565">
    <property type="entry name" value="Chaperone J-domain"/>
    <property type="match status" value="1"/>
</dbReference>
<dbReference type="EMBL" id="MCGN01000005">
    <property type="protein sequence ID" value="ORY96818.1"/>
    <property type="molecule type" value="Genomic_DNA"/>
</dbReference>
<reference evidence="3 4" key="1">
    <citation type="submission" date="2016-07" db="EMBL/GenBank/DDBJ databases">
        <title>Pervasive Adenine N6-methylation of Active Genes in Fungi.</title>
        <authorList>
            <consortium name="DOE Joint Genome Institute"/>
            <person name="Mondo S.J."/>
            <person name="Dannebaum R.O."/>
            <person name="Kuo R.C."/>
            <person name="Labutti K."/>
            <person name="Haridas S."/>
            <person name="Kuo A."/>
            <person name="Salamov A."/>
            <person name="Ahrendt S.R."/>
            <person name="Lipzen A."/>
            <person name="Sullivan W."/>
            <person name="Andreopoulos W.B."/>
            <person name="Clum A."/>
            <person name="Lindquist E."/>
            <person name="Daum C."/>
            <person name="Ramamoorthy G.K."/>
            <person name="Gryganskyi A."/>
            <person name="Culley D."/>
            <person name="Magnuson J.K."/>
            <person name="James T.Y."/>
            <person name="O'Malley M.A."/>
            <person name="Stajich J.E."/>
            <person name="Spatafora J.W."/>
            <person name="Visel A."/>
            <person name="Grigoriev I.V."/>
        </authorList>
    </citation>
    <scope>NUCLEOTIDE SEQUENCE [LARGE SCALE GENOMIC DNA]</scope>
    <source>
        <strain evidence="3 4">NRRL 2496</strain>
    </source>
</reference>
<dbReference type="InterPro" id="IPR018253">
    <property type="entry name" value="DnaJ_domain_CS"/>
</dbReference>
<dbReference type="OMA" id="FREWVGE"/>
<dbReference type="PANTHER" id="PTHR44924:SF1">
    <property type="entry name" value="DNAJ SUBFAMILY A MEMBER 2"/>
    <property type="match status" value="1"/>
</dbReference>
<dbReference type="InterPro" id="IPR036869">
    <property type="entry name" value="J_dom_sf"/>
</dbReference>
<dbReference type="Pfam" id="PF00226">
    <property type="entry name" value="DnaJ"/>
    <property type="match status" value="1"/>
</dbReference>
<feature type="coiled-coil region" evidence="1">
    <location>
        <begin position="135"/>
        <end position="164"/>
    </location>
</feature>
<gene>
    <name evidence="3" type="ORF">BCR43DRAFT_548399</name>
</gene>
<dbReference type="CDD" id="cd06257">
    <property type="entry name" value="DnaJ"/>
    <property type="match status" value="1"/>
</dbReference>
<dbReference type="InterPro" id="IPR001623">
    <property type="entry name" value="DnaJ_domain"/>
</dbReference>
<dbReference type="PROSITE" id="PS00636">
    <property type="entry name" value="DNAJ_1"/>
    <property type="match status" value="1"/>
</dbReference>
<sequence length="351" mass="39938">MPAFGTDEKPIDTSYYELLQVPIDADKLQIKKAYRYASTYHPDKNKSEDAEEKFKEISEAYQVLIDPQLRAHYNKYGKDKDLAPEGGFADPREHFQQMYGGDAFRNIIGDLAIGEMFGSAMEMNPEEVNEDEDPAKKAQQKMDKEQLEKMQKAQKERIEKLAEHLKHKLAIYVDGTGDSGSAFEDQIKSETDKLKMESYGLELLHAIGGVYSSKAKQSLGIKGGEMPGFFTGMKQKRHIMKELWSTVKSAMEMQAISEMVAKAEAQGMEQAERMKLEEEAVNRVYKALWQTSKFEVEATLRQVCDAVLQDKSVDKKTRHKRGEALRIIGFIYKHADMDKPTTDLTVKVKGR</sequence>
<feature type="domain" description="J" evidence="2">
    <location>
        <begin position="14"/>
        <end position="77"/>
    </location>
</feature>
<dbReference type="STRING" id="13706.A0A1X2HDG5"/>
<evidence type="ECO:0000313" key="3">
    <source>
        <dbReference type="EMBL" id="ORY96818.1"/>
    </source>
</evidence>
<name>A0A1X2HDG5_SYNRA</name>
<dbReference type="PANTHER" id="PTHR44924">
    <property type="entry name" value="DNAJ SUBFAMILY A MEMBER 2"/>
    <property type="match status" value="1"/>
</dbReference>
<dbReference type="Proteomes" id="UP000242180">
    <property type="component" value="Unassembled WGS sequence"/>
</dbReference>
<protein>
    <submittedName>
        <fullName evidence="3">X-domain of DnaJ-containing-domain-containing protein</fullName>
    </submittedName>
</protein>
<accession>A0A1X2HDG5</accession>